<proteinExistence type="predicted"/>
<keyword evidence="1" id="KW-1185">Reference proteome</keyword>
<dbReference type="OrthoDB" id="8701060at2759"/>
<accession>A0A6P8GNS2</accession>
<organism evidence="1 2">
    <name type="scientific">Clupea harengus</name>
    <name type="common">Atlantic herring</name>
    <dbReference type="NCBI Taxonomy" id="7950"/>
    <lineage>
        <taxon>Eukaryota</taxon>
        <taxon>Metazoa</taxon>
        <taxon>Chordata</taxon>
        <taxon>Craniata</taxon>
        <taxon>Vertebrata</taxon>
        <taxon>Euteleostomi</taxon>
        <taxon>Actinopterygii</taxon>
        <taxon>Neopterygii</taxon>
        <taxon>Teleostei</taxon>
        <taxon>Clupei</taxon>
        <taxon>Clupeiformes</taxon>
        <taxon>Clupeoidei</taxon>
        <taxon>Clupeidae</taxon>
        <taxon>Clupea</taxon>
    </lineage>
</organism>
<dbReference type="KEGG" id="char:116223535"/>
<dbReference type="Proteomes" id="UP000515152">
    <property type="component" value="Chromosome 14"/>
</dbReference>
<name>A0A6P8GNS2_CLUHA</name>
<protein>
    <submittedName>
        <fullName evidence="2">Uncharacterized protein LOC116223535</fullName>
    </submittedName>
</protein>
<reference evidence="2" key="1">
    <citation type="submission" date="2025-08" db="UniProtKB">
        <authorList>
            <consortium name="RefSeq"/>
        </authorList>
    </citation>
    <scope>IDENTIFICATION</scope>
</reference>
<evidence type="ECO:0000313" key="2">
    <source>
        <dbReference type="RefSeq" id="XP_031436485.1"/>
    </source>
</evidence>
<dbReference type="GeneID" id="116223535"/>
<dbReference type="AlphaFoldDB" id="A0A6P8GNS2"/>
<dbReference type="RefSeq" id="XP_031436485.1">
    <property type="nucleotide sequence ID" value="XM_031580625.2"/>
</dbReference>
<gene>
    <name evidence="2" type="primary">LOC116223535</name>
</gene>
<evidence type="ECO:0000313" key="1">
    <source>
        <dbReference type="Proteomes" id="UP000515152"/>
    </source>
</evidence>
<sequence length="265" mass="29851">MSDEVQSFNLSQALGVECIQSIKTDLAKKGLRNSLLKSNLDYAMKAVEAMSISKRTNAVLQVEGKETVIKIITGQPIFHHTVWNDNDGPKLLQKIKVNSTQLKTKHIDESHFMGHCCRDEVMNCMEQAHKAVASIGEGLANVELKIRCGELQLTYTTMAPSTTIEIQPKWRGIIRNYYLEDVLRVKHHMEKVGEMSPGLLACFRLLLTVPPKPVQKNIKQILLMSEGQKVELVHQGASLLHTGNFVIFFDADKAKMYNETDHSCY</sequence>